<dbReference type="Proteomes" id="UP000001968">
    <property type="component" value="Chromosome"/>
</dbReference>
<evidence type="ECO:0000256" key="2">
    <source>
        <dbReference type="ARBA" id="ARBA00023125"/>
    </source>
</evidence>
<dbReference type="EMBL" id="CP000448">
    <property type="protein sequence ID" value="ABI67642.1"/>
    <property type="molecule type" value="Genomic_DNA"/>
</dbReference>
<evidence type="ECO:0000256" key="1">
    <source>
        <dbReference type="ARBA" id="ARBA00023015"/>
    </source>
</evidence>
<evidence type="ECO:0000256" key="3">
    <source>
        <dbReference type="ARBA" id="ARBA00023163"/>
    </source>
</evidence>
<dbReference type="GO" id="GO:0043565">
    <property type="term" value="F:sequence-specific DNA binding"/>
    <property type="evidence" value="ECO:0007669"/>
    <property type="project" value="InterPro"/>
</dbReference>
<proteinExistence type="predicted"/>
<dbReference type="PANTHER" id="PTHR43280">
    <property type="entry name" value="ARAC-FAMILY TRANSCRIPTIONAL REGULATOR"/>
    <property type="match status" value="1"/>
</dbReference>
<dbReference type="InterPro" id="IPR009057">
    <property type="entry name" value="Homeodomain-like_sf"/>
</dbReference>
<protein>
    <submittedName>
        <fullName evidence="5">Transcriptional regulator containing an amidase domain and an AraC-type DNA-binding HTH domain-like protein</fullName>
    </submittedName>
</protein>
<gene>
    <name evidence="5" type="ordered locus">Swol_0296</name>
</gene>
<dbReference type="GO" id="GO:0003700">
    <property type="term" value="F:DNA-binding transcription factor activity"/>
    <property type="evidence" value="ECO:0007669"/>
    <property type="project" value="InterPro"/>
</dbReference>
<reference evidence="6" key="1">
    <citation type="journal article" date="2010" name="Environ. Microbiol.">
        <title>The genome of Syntrophomonas wolfei: new insights into syntrophic metabolism and biohydrogen production.</title>
        <authorList>
            <person name="Sieber J.R."/>
            <person name="Sims D.R."/>
            <person name="Han C."/>
            <person name="Kim E."/>
            <person name="Lykidis A."/>
            <person name="Lapidus A.L."/>
            <person name="McDonnald E."/>
            <person name="Rohlin L."/>
            <person name="Culley D.E."/>
            <person name="Gunsalus R."/>
            <person name="McInerney M.J."/>
        </authorList>
    </citation>
    <scope>NUCLEOTIDE SEQUENCE [LARGE SCALE GENOMIC DNA]</scope>
    <source>
        <strain evidence="6">DSM 2245B / Goettingen</strain>
    </source>
</reference>
<evidence type="ECO:0000259" key="4">
    <source>
        <dbReference type="PROSITE" id="PS01124"/>
    </source>
</evidence>
<dbReference type="HOGENOM" id="CLU_000445_81_14_9"/>
<keyword evidence="2 5" id="KW-0238">DNA-binding</keyword>
<organism evidence="5 6">
    <name type="scientific">Syntrophomonas wolfei subsp. wolfei (strain DSM 2245B / Goettingen)</name>
    <dbReference type="NCBI Taxonomy" id="335541"/>
    <lineage>
        <taxon>Bacteria</taxon>
        <taxon>Bacillati</taxon>
        <taxon>Bacillota</taxon>
        <taxon>Clostridia</taxon>
        <taxon>Eubacteriales</taxon>
        <taxon>Syntrophomonadaceae</taxon>
        <taxon>Syntrophomonas</taxon>
    </lineage>
</organism>
<dbReference type="PANTHER" id="PTHR43280:SF28">
    <property type="entry name" value="HTH-TYPE TRANSCRIPTIONAL ACTIVATOR RHAS"/>
    <property type="match status" value="1"/>
</dbReference>
<keyword evidence="3" id="KW-0804">Transcription</keyword>
<dbReference type="AlphaFoldDB" id="Q0B062"/>
<dbReference type="KEGG" id="swo:Swol_0296"/>
<dbReference type="Pfam" id="PF12833">
    <property type="entry name" value="HTH_18"/>
    <property type="match status" value="1"/>
</dbReference>
<dbReference type="SMART" id="SM00342">
    <property type="entry name" value="HTH_ARAC"/>
    <property type="match status" value="1"/>
</dbReference>
<dbReference type="InterPro" id="IPR018060">
    <property type="entry name" value="HTH_AraC"/>
</dbReference>
<evidence type="ECO:0000313" key="5">
    <source>
        <dbReference type="EMBL" id="ABI67642.1"/>
    </source>
</evidence>
<keyword evidence="1" id="KW-0805">Transcription regulation</keyword>
<keyword evidence="6" id="KW-1185">Reference proteome</keyword>
<name>Q0B062_SYNWW</name>
<feature type="domain" description="HTH araC/xylS-type" evidence="4">
    <location>
        <begin position="33"/>
        <end position="131"/>
    </location>
</feature>
<dbReference type="Gene3D" id="1.10.10.60">
    <property type="entry name" value="Homeodomain-like"/>
    <property type="match status" value="2"/>
</dbReference>
<sequence>MTALPIRDSNNKLLFIVFIFITSRYYQDREEIIKGKEYIDNHWQEEFDIDKLAGIVHMSRYHYTRLFKQHAGMTPYNYYQEVKIGKLKEKLCDTDLSITQVFEECGVDYNGNLAKKFKEKLGMTPSQYRTMMTQK</sequence>
<evidence type="ECO:0000313" key="6">
    <source>
        <dbReference type="Proteomes" id="UP000001968"/>
    </source>
</evidence>
<dbReference type="PROSITE" id="PS01124">
    <property type="entry name" value="HTH_ARAC_FAMILY_2"/>
    <property type="match status" value="1"/>
</dbReference>
<dbReference type="eggNOG" id="COG2207">
    <property type="taxonomic scope" value="Bacteria"/>
</dbReference>
<accession>Q0B062</accession>
<dbReference type="STRING" id="335541.Swol_0296"/>
<dbReference type="SUPFAM" id="SSF46689">
    <property type="entry name" value="Homeodomain-like"/>
    <property type="match status" value="2"/>
</dbReference>